<accession>A0ACC0W0J0</accession>
<organism evidence="1 2">
    <name type="scientific">Peronosclerospora sorghi</name>
    <dbReference type="NCBI Taxonomy" id="230839"/>
    <lineage>
        <taxon>Eukaryota</taxon>
        <taxon>Sar</taxon>
        <taxon>Stramenopiles</taxon>
        <taxon>Oomycota</taxon>
        <taxon>Peronosporomycetes</taxon>
        <taxon>Peronosporales</taxon>
        <taxon>Peronosporaceae</taxon>
        <taxon>Peronosclerospora</taxon>
    </lineage>
</organism>
<gene>
    <name evidence="1" type="ORF">PsorP6_008849</name>
</gene>
<sequence>MATLFGNLPSAAMRNQGHSTALVSSSRSGSESALQWVYDDETNNCMHCNTPFTMFTRKVAALILLVSYDGLIKLINAITRLQHHCRRCGNVVCHNCSPHKRRISSTDPFVRYEPMRVCITCYAAVDKHFASLEWLGHSSVEIQSKPDPVIEGRVLIGQLYVKVVEAIGLPSTDSITSDPFVRIVLTGKWSHGQEWGNDLKKVKFTKKKSRTLNPRWHETFVFNVCAPCAELVLEVYNHGQLSQPTKLGEATIPLSQIMDHRRHNKWLDLLLPEELHRVGLNNDARAGRIHVLLHYKFSRMAEFCSYFSSEQDYVYKWPEFQAAQFYSNFWVLLDNLWPYLEVTWQILPTLNWEHPTHSFMCFALCIWLCLSLQWLPVIIHLALIAFVLRNYFELYFHSFAATDKDHTGGVSMNLNSVMNNGSFRQYNLPSGLNHLMNKMTHVTIDQETQRTLQSVQNNMAWWSSIINNLELMFSWEDTFYTARMLLYLVVSCVMHIVIPNKYLLLAFVVYLFIQWTVPFTWLTHFISAIRQSIRSLVHQHRLQSSMPQANLRLNAALSTSDQPRIVRRTVSNASDRSHARVLKKEEAFGAAASAISERYFVFRDRNRRKRQT</sequence>
<evidence type="ECO:0000313" key="1">
    <source>
        <dbReference type="EMBL" id="KAI9911623.1"/>
    </source>
</evidence>
<proteinExistence type="predicted"/>
<protein>
    <submittedName>
        <fullName evidence="1">Uncharacterized protein</fullName>
    </submittedName>
</protein>
<evidence type="ECO:0000313" key="2">
    <source>
        <dbReference type="Proteomes" id="UP001163321"/>
    </source>
</evidence>
<name>A0ACC0W0J0_9STRA</name>
<keyword evidence="2" id="KW-1185">Reference proteome</keyword>
<dbReference type="EMBL" id="CM047584">
    <property type="protein sequence ID" value="KAI9911623.1"/>
    <property type="molecule type" value="Genomic_DNA"/>
</dbReference>
<comment type="caution">
    <text evidence="1">The sequence shown here is derived from an EMBL/GenBank/DDBJ whole genome shotgun (WGS) entry which is preliminary data.</text>
</comment>
<dbReference type="Proteomes" id="UP001163321">
    <property type="component" value="Chromosome 5"/>
</dbReference>
<reference evidence="1 2" key="1">
    <citation type="journal article" date="2022" name="bioRxiv">
        <title>The genome of the oomycete Peronosclerospora sorghi, a cosmopolitan pathogen of maize and sorghum, is inflated with dispersed pseudogenes.</title>
        <authorList>
            <person name="Fletcher K."/>
            <person name="Martin F."/>
            <person name="Isakeit T."/>
            <person name="Cavanaugh K."/>
            <person name="Magill C."/>
            <person name="Michelmore R."/>
        </authorList>
    </citation>
    <scope>NUCLEOTIDE SEQUENCE [LARGE SCALE GENOMIC DNA]</scope>
    <source>
        <strain evidence="1">P6</strain>
    </source>
</reference>